<keyword evidence="2" id="KW-0732">Signal</keyword>
<dbReference type="Proteomes" id="UP001218218">
    <property type="component" value="Unassembled WGS sequence"/>
</dbReference>
<evidence type="ECO:0008006" key="5">
    <source>
        <dbReference type="Google" id="ProtNLM"/>
    </source>
</evidence>
<keyword evidence="4" id="KW-1185">Reference proteome</keyword>
<feature type="chain" id="PRO_5041994244" description="Secreted protein" evidence="2">
    <location>
        <begin position="26"/>
        <end position="229"/>
    </location>
</feature>
<dbReference type="EMBL" id="JARIHO010000010">
    <property type="protein sequence ID" value="KAJ7354459.1"/>
    <property type="molecule type" value="Genomic_DNA"/>
</dbReference>
<sequence length="229" mass="24527">MRLPFLPTPVCSAALGLIALQVARSAFHTSSLPVIPAIQAGAADTRDGVILLAARAAASCFLPPPLASSLSEPALHRPQYHRSTRETGCKRYSRQGGKPLFKWMGRCRVRRPRPPHGGGWKRVWMCTLDGVLSPPPGCAVKNDPAPSSDLRIAYSSGSGSVAGQDRGGKPPRQTNSSLCVYPPDCVVHVLYPFPSCVPGPAARLPIFHLVCGALSAQPVYALEWTWRTS</sequence>
<evidence type="ECO:0000313" key="4">
    <source>
        <dbReference type="Proteomes" id="UP001218218"/>
    </source>
</evidence>
<protein>
    <recommendedName>
        <fullName evidence="5">Secreted protein</fullName>
    </recommendedName>
</protein>
<name>A0AAD7ACS9_9AGAR</name>
<evidence type="ECO:0000256" key="1">
    <source>
        <dbReference type="SAM" id="MobiDB-lite"/>
    </source>
</evidence>
<feature type="region of interest" description="Disordered" evidence="1">
    <location>
        <begin position="154"/>
        <end position="174"/>
    </location>
</feature>
<accession>A0AAD7ACS9</accession>
<feature type="signal peptide" evidence="2">
    <location>
        <begin position="1"/>
        <end position="25"/>
    </location>
</feature>
<comment type="caution">
    <text evidence="3">The sequence shown here is derived from an EMBL/GenBank/DDBJ whole genome shotgun (WGS) entry which is preliminary data.</text>
</comment>
<reference evidence="3" key="1">
    <citation type="submission" date="2023-03" db="EMBL/GenBank/DDBJ databases">
        <title>Massive genome expansion in bonnet fungi (Mycena s.s.) driven by repeated elements and novel gene families across ecological guilds.</title>
        <authorList>
            <consortium name="Lawrence Berkeley National Laboratory"/>
            <person name="Harder C.B."/>
            <person name="Miyauchi S."/>
            <person name="Viragh M."/>
            <person name="Kuo A."/>
            <person name="Thoen E."/>
            <person name="Andreopoulos B."/>
            <person name="Lu D."/>
            <person name="Skrede I."/>
            <person name="Drula E."/>
            <person name="Henrissat B."/>
            <person name="Morin E."/>
            <person name="Kohler A."/>
            <person name="Barry K."/>
            <person name="LaButti K."/>
            <person name="Morin E."/>
            <person name="Salamov A."/>
            <person name="Lipzen A."/>
            <person name="Mereny Z."/>
            <person name="Hegedus B."/>
            <person name="Baldrian P."/>
            <person name="Stursova M."/>
            <person name="Weitz H."/>
            <person name="Taylor A."/>
            <person name="Grigoriev I.V."/>
            <person name="Nagy L.G."/>
            <person name="Martin F."/>
            <person name="Kauserud H."/>
        </authorList>
    </citation>
    <scope>NUCLEOTIDE SEQUENCE</scope>
    <source>
        <strain evidence="3">CBHHK002</strain>
    </source>
</reference>
<gene>
    <name evidence="3" type="ORF">DFH08DRAFT_985058</name>
</gene>
<organism evidence="3 4">
    <name type="scientific">Mycena albidolilacea</name>
    <dbReference type="NCBI Taxonomy" id="1033008"/>
    <lineage>
        <taxon>Eukaryota</taxon>
        <taxon>Fungi</taxon>
        <taxon>Dikarya</taxon>
        <taxon>Basidiomycota</taxon>
        <taxon>Agaricomycotina</taxon>
        <taxon>Agaricomycetes</taxon>
        <taxon>Agaricomycetidae</taxon>
        <taxon>Agaricales</taxon>
        <taxon>Marasmiineae</taxon>
        <taxon>Mycenaceae</taxon>
        <taxon>Mycena</taxon>
    </lineage>
</organism>
<evidence type="ECO:0000313" key="3">
    <source>
        <dbReference type="EMBL" id="KAJ7354459.1"/>
    </source>
</evidence>
<evidence type="ECO:0000256" key="2">
    <source>
        <dbReference type="SAM" id="SignalP"/>
    </source>
</evidence>
<proteinExistence type="predicted"/>
<dbReference type="AlphaFoldDB" id="A0AAD7ACS9"/>